<evidence type="ECO:0000313" key="3">
    <source>
        <dbReference type="Proteomes" id="UP000192929"/>
    </source>
</evidence>
<sequence length="48" mass="4953">MENTPKTQPSNPQKGTPWGLILIVLAFLLATAMVIGVGVVSLDIGFGG</sequence>
<gene>
    <name evidence="2" type="ORF">SAMN06296028_11127</name>
</gene>
<dbReference type="AlphaFoldDB" id="A0A1X7DEN1"/>
<keyword evidence="3" id="KW-1185">Reference proteome</keyword>
<keyword evidence="1" id="KW-0472">Membrane</keyword>
<protein>
    <submittedName>
        <fullName evidence="2">Uncharacterized protein</fullName>
    </submittedName>
</protein>
<evidence type="ECO:0000313" key="2">
    <source>
        <dbReference type="EMBL" id="SMF14106.1"/>
    </source>
</evidence>
<organism evidence="2 3">
    <name type="scientific">Kocuria marina subsp. indica</name>
    <dbReference type="NCBI Taxonomy" id="1049583"/>
    <lineage>
        <taxon>Bacteria</taxon>
        <taxon>Bacillati</taxon>
        <taxon>Actinomycetota</taxon>
        <taxon>Actinomycetes</taxon>
        <taxon>Micrococcales</taxon>
        <taxon>Micrococcaceae</taxon>
        <taxon>Kocuria</taxon>
    </lineage>
</organism>
<keyword evidence="1" id="KW-1133">Transmembrane helix</keyword>
<dbReference type="RefSeq" id="WP_159450043.1">
    <property type="nucleotide sequence ID" value="NZ_CP035504.1"/>
</dbReference>
<feature type="transmembrane region" description="Helical" evidence="1">
    <location>
        <begin position="20"/>
        <end position="42"/>
    </location>
</feature>
<evidence type="ECO:0000256" key="1">
    <source>
        <dbReference type="SAM" id="Phobius"/>
    </source>
</evidence>
<proteinExistence type="predicted"/>
<accession>A0A1X7DEN1</accession>
<dbReference type="Proteomes" id="UP000192929">
    <property type="component" value="Unassembled WGS sequence"/>
</dbReference>
<name>A0A1X7DEN1_9MICC</name>
<dbReference type="EMBL" id="FXAC01000011">
    <property type="protein sequence ID" value="SMF14106.1"/>
    <property type="molecule type" value="Genomic_DNA"/>
</dbReference>
<reference evidence="3" key="1">
    <citation type="submission" date="2017-04" db="EMBL/GenBank/DDBJ databases">
        <authorList>
            <person name="Varghese N."/>
            <person name="Submissions S."/>
        </authorList>
    </citation>
    <scope>NUCLEOTIDE SEQUENCE [LARGE SCALE GENOMIC DNA]</scope>
    <source>
        <strain evidence="3">NIO-1021</strain>
    </source>
</reference>
<keyword evidence="1" id="KW-0812">Transmembrane</keyword>